<sequence>MAEEKARLVVESAENKMQLEVTENKILDVLSSSKGNILEDEEAVKVLSASKQLSNEIAEKQQIADQTEMKIDAARLQYVPVAFKTAVLFFCIADLANIDPMYQYSLPFFIGLFKAAIDKSEPASEIDQRIENLNKFFMKMLYNNICRSLFEQHKLLFSFLLTTRLQVTTGELSMTDYRFLLTGGISLEDPPPKPADWIPDRCWSEIFRMAKMCEDYAKVLEGFHRDIRTWKRIYDSGDPLKLMQDEMEKPAAMKNFSRFQELLVLRCVRPDRVLAAILLYVSSCIGEPFVTPPPFDLAGSYSDSSSISPLIFILSPGADPFSALNMFGAEKGKQINGISLGQGQGPKAEKMMEEAMKSGGWVLLQNCHLATTWMPKLDKILEQLDPKEVSYDFRLWLTSYPSNKFPVAILQNSVKITNEAPKGLRANLVGSFLMDPISSEEFFERSATPLPFKRLLFSLCFFHAVIQERRLFGPLGWNIPYEFTQNDLRISVRQLQMFIDESDDVPFKALCYLTGECNYGGRVTDDKDRRLLTTLLDDYYCPAVLVSGHPLCGDHPEYVVPQPGTHESMLEDIRNLPLIDPPGVYGFHENANLTREQNETYIMMDNLLLTVGSSSGGGGSSAEDTIKAVADDILGRLPQPWDLVVVQETYPTMYEESMNTVLIQELTRFNVLIRVITSSLKDIQKAIKGLLLLSAQLETVFQSIFDGKTPAMWLNSSYPSLKPLGSYTNDLVERLKFFQTWVDHGIPVLFWISGIYFTQAFTTGAAQNFARRYAIAIDTLTFNYEMPKNQEPTVKPDNGVYTQGIFLEGCKWDWNLWELAESDPKVLFVPVPLVWIVPCKVSDSKSFPSYEGPLYKVSSRKGILSTTGHSTNFVMMITLPSSMPESHWVKRGVAMLTQLDS</sequence>
<dbReference type="AlphaFoldDB" id="A0A7S1AC22"/>
<keyword evidence="9" id="KW-0969">Cilium</keyword>
<dbReference type="InterPro" id="IPR035706">
    <property type="entry name" value="AAA_9"/>
</dbReference>
<dbReference type="Pfam" id="PF12781">
    <property type="entry name" value="AAA_9"/>
    <property type="match status" value="1"/>
</dbReference>
<comment type="subcellular location">
    <subcellularLocation>
        <location evidence="1">Cell projection</location>
        <location evidence="1">Cilium</location>
    </subcellularLocation>
    <subcellularLocation>
        <location evidence="2">Cytoplasm</location>
        <location evidence="2">Cytoskeleton</location>
    </subcellularLocation>
</comment>
<dbReference type="PANTHER" id="PTHR22878">
    <property type="entry name" value="DYNEIN HEAVY CHAIN 6, AXONEMAL-LIKE-RELATED"/>
    <property type="match status" value="1"/>
</dbReference>
<keyword evidence="10" id="KW-0505">Motor protein</keyword>
<dbReference type="EMBL" id="HBFQ01033530">
    <property type="protein sequence ID" value="CAD8849269.1"/>
    <property type="molecule type" value="Transcribed_RNA"/>
</dbReference>
<evidence type="ECO:0000256" key="3">
    <source>
        <dbReference type="ARBA" id="ARBA00022490"/>
    </source>
</evidence>
<dbReference type="Gene3D" id="1.10.8.1220">
    <property type="match status" value="1"/>
</dbReference>
<evidence type="ECO:0000256" key="6">
    <source>
        <dbReference type="ARBA" id="ARBA00022840"/>
    </source>
</evidence>
<dbReference type="Gene3D" id="6.10.140.1060">
    <property type="match status" value="1"/>
</dbReference>
<evidence type="ECO:0000256" key="5">
    <source>
        <dbReference type="ARBA" id="ARBA00022741"/>
    </source>
</evidence>
<dbReference type="FunFam" id="1.10.8.1220:FF:000001">
    <property type="entry name" value="Dynein axonemal heavy chain 5"/>
    <property type="match status" value="1"/>
</dbReference>
<dbReference type="GO" id="GO:0030286">
    <property type="term" value="C:dynein complex"/>
    <property type="evidence" value="ECO:0007669"/>
    <property type="project" value="UniProtKB-KW"/>
</dbReference>
<dbReference type="PANTHER" id="PTHR22878:SF70">
    <property type="entry name" value="DYNEIN HEAVY CHAIN 2, AXONEMAL"/>
    <property type="match status" value="1"/>
</dbReference>
<feature type="domain" description="Dynein heavy chain ATP-binding dynein motor region" evidence="15">
    <location>
        <begin position="2"/>
        <end position="57"/>
    </location>
</feature>
<dbReference type="GO" id="GO:0008569">
    <property type="term" value="F:minus-end-directed microtubule motor activity"/>
    <property type="evidence" value="ECO:0007669"/>
    <property type="project" value="InterPro"/>
</dbReference>
<accession>A0A7S1AC22</accession>
<dbReference type="Gene3D" id="1.20.1270.280">
    <property type="match status" value="1"/>
</dbReference>
<gene>
    <name evidence="18" type="ORF">NSCI0253_LOCUS23619</name>
</gene>
<feature type="domain" description="Dynein heavy chain C-terminal" evidence="17">
    <location>
        <begin position="597"/>
        <end position="897"/>
    </location>
</feature>
<evidence type="ECO:0000256" key="1">
    <source>
        <dbReference type="ARBA" id="ARBA00004138"/>
    </source>
</evidence>
<evidence type="ECO:0000256" key="10">
    <source>
        <dbReference type="ARBA" id="ARBA00023175"/>
    </source>
</evidence>
<dbReference type="GO" id="GO:0007018">
    <property type="term" value="P:microtubule-based movement"/>
    <property type="evidence" value="ECO:0007669"/>
    <property type="project" value="InterPro"/>
</dbReference>
<evidence type="ECO:0000256" key="2">
    <source>
        <dbReference type="ARBA" id="ARBA00004245"/>
    </source>
</evidence>
<evidence type="ECO:0008006" key="19">
    <source>
        <dbReference type="Google" id="ProtNLM"/>
    </source>
</evidence>
<dbReference type="GO" id="GO:0005524">
    <property type="term" value="F:ATP binding"/>
    <property type="evidence" value="ECO:0007669"/>
    <property type="project" value="UniProtKB-KW"/>
</dbReference>
<feature type="domain" description="Dynein heavy chain AAA lid" evidence="16">
    <location>
        <begin position="452"/>
        <end position="591"/>
    </location>
</feature>
<protein>
    <recommendedName>
        <fullName evidence="19">Dynein heavy chain</fullName>
    </recommendedName>
</protein>
<dbReference type="Pfam" id="PF18199">
    <property type="entry name" value="Dynein_C"/>
    <property type="match status" value="1"/>
</dbReference>
<reference evidence="18" key="1">
    <citation type="submission" date="2021-01" db="EMBL/GenBank/DDBJ databases">
        <authorList>
            <person name="Corre E."/>
            <person name="Pelletier E."/>
            <person name="Niang G."/>
            <person name="Scheremetjew M."/>
            <person name="Finn R."/>
            <person name="Kale V."/>
            <person name="Holt S."/>
            <person name="Cochrane G."/>
            <person name="Meng A."/>
            <person name="Brown T."/>
            <person name="Cohen L."/>
        </authorList>
    </citation>
    <scope>NUCLEOTIDE SEQUENCE</scope>
</reference>
<keyword evidence="5" id="KW-0547">Nucleotide-binding</keyword>
<evidence type="ECO:0000259" key="17">
    <source>
        <dbReference type="Pfam" id="PF18199"/>
    </source>
</evidence>
<evidence type="ECO:0000259" key="16">
    <source>
        <dbReference type="Pfam" id="PF18198"/>
    </source>
</evidence>
<keyword evidence="4" id="KW-0493">Microtubule</keyword>
<dbReference type="Pfam" id="PF18198">
    <property type="entry name" value="AAA_lid_11"/>
    <property type="match status" value="1"/>
</dbReference>
<dbReference type="InterPro" id="IPR043160">
    <property type="entry name" value="Dynein_C_barrel"/>
</dbReference>
<keyword evidence="8 13" id="KW-0175">Coiled coil</keyword>
<evidence type="ECO:0000256" key="13">
    <source>
        <dbReference type="SAM" id="Coils"/>
    </source>
</evidence>
<dbReference type="GO" id="GO:0005874">
    <property type="term" value="C:microtubule"/>
    <property type="evidence" value="ECO:0007669"/>
    <property type="project" value="UniProtKB-KW"/>
</dbReference>
<dbReference type="InterPro" id="IPR041658">
    <property type="entry name" value="AAA_lid_11"/>
</dbReference>
<evidence type="ECO:0000259" key="14">
    <source>
        <dbReference type="Pfam" id="PF03028"/>
    </source>
</evidence>
<evidence type="ECO:0000256" key="9">
    <source>
        <dbReference type="ARBA" id="ARBA00023069"/>
    </source>
</evidence>
<evidence type="ECO:0000256" key="8">
    <source>
        <dbReference type="ARBA" id="ARBA00023054"/>
    </source>
</evidence>
<keyword evidence="12" id="KW-0966">Cell projection</keyword>
<keyword evidence="3" id="KW-0963">Cytoplasm</keyword>
<keyword evidence="11" id="KW-0206">Cytoskeleton</keyword>
<evidence type="ECO:0000256" key="4">
    <source>
        <dbReference type="ARBA" id="ARBA00022701"/>
    </source>
</evidence>
<evidence type="ECO:0000313" key="18">
    <source>
        <dbReference type="EMBL" id="CAD8849269.1"/>
    </source>
</evidence>
<dbReference type="FunFam" id="3.10.490.20:FF:000001">
    <property type="entry name" value="dynein heavy chain 7, axonemal"/>
    <property type="match status" value="1"/>
</dbReference>
<dbReference type="GO" id="GO:0051959">
    <property type="term" value="F:dynein light intermediate chain binding"/>
    <property type="evidence" value="ECO:0007669"/>
    <property type="project" value="InterPro"/>
</dbReference>
<dbReference type="InterPro" id="IPR042219">
    <property type="entry name" value="AAA_lid_11_sf"/>
</dbReference>
<dbReference type="FunFam" id="1.10.8.720:FF:000001">
    <property type="entry name" value="dynein heavy chain 7, axonemal"/>
    <property type="match status" value="1"/>
</dbReference>
<dbReference type="Gene3D" id="3.40.50.300">
    <property type="entry name" value="P-loop containing nucleotide triphosphate hydrolases"/>
    <property type="match status" value="1"/>
</dbReference>
<evidence type="ECO:0000259" key="15">
    <source>
        <dbReference type="Pfam" id="PF12781"/>
    </source>
</evidence>
<evidence type="ECO:0000256" key="11">
    <source>
        <dbReference type="ARBA" id="ARBA00023212"/>
    </source>
</evidence>
<evidence type="ECO:0000256" key="12">
    <source>
        <dbReference type="ARBA" id="ARBA00023273"/>
    </source>
</evidence>
<evidence type="ECO:0000256" key="7">
    <source>
        <dbReference type="ARBA" id="ARBA00023017"/>
    </source>
</evidence>
<dbReference type="Gene3D" id="1.10.8.720">
    <property type="entry name" value="Region D6 of dynein motor"/>
    <property type="match status" value="1"/>
</dbReference>
<dbReference type="InterPro" id="IPR026983">
    <property type="entry name" value="DHC"/>
</dbReference>
<dbReference type="FunFam" id="1.20.1270.280:FF:000001">
    <property type="entry name" value="dynein heavy chain 7, axonemal"/>
    <property type="match status" value="1"/>
</dbReference>
<keyword evidence="6" id="KW-0067">ATP-binding</keyword>
<dbReference type="Pfam" id="PF03028">
    <property type="entry name" value="Dynein_heavy"/>
    <property type="match status" value="1"/>
</dbReference>
<dbReference type="FunFam" id="3.40.50.300:FF:000362">
    <property type="entry name" value="Dynein, axonemal, heavy chain 6"/>
    <property type="match status" value="1"/>
</dbReference>
<dbReference type="GO" id="GO:0045505">
    <property type="term" value="F:dynein intermediate chain binding"/>
    <property type="evidence" value="ECO:0007669"/>
    <property type="project" value="InterPro"/>
</dbReference>
<proteinExistence type="predicted"/>
<name>A0A7S1AC22_NOCSC</name>
<dbReference type="InterPro" id="IPR041228">
    <property type="entry name" value="Dynein_C"/>
</dbReference>
<feature type="coiled-coil region" evidence="13">
    <location>
        <begin position="50"/>
        <end position="77"/>
    </location>
</feature>
<dbReference type="GO" id="GO:0005929">
    <property type="term" value="C:cilium"/>
    <property type="evidence" value="ECO:0007669"/>
    <property type="project" value="UniProtKB-SubCell"/>
</dbReference>
<feature type="domain" description="Dynein heavy chain region D6 P-loop" evidence="14">
    <location>
        <begin position="307"/>
        <end position="417"/>
    </location>
</feature>
<organism evidence="18">
    <name type="scientific">Noctiluca scintillans</name>
    <name type="common">Sea sparkle</name>
    <name type="synonym">Red tide dinoflagellate</name>
    <dbReference type="NCBI Taxonomy" id="2966"/>
    <lineage>
        <taxon>Eukaryota</taxon>
        <taxon>Sar</taxon>
        <taxon>Alveolata</taxon>
        <taxon>Dinophyceae</taxon>
        <taxon>Noctilucales</taxon>
        <taxon>Noctilucaceae</taxon>
        <taxon>Noctiluca</taxon>
    </lineage>
</organism>
<dbReference type="Gene3D" id="3.10.490.20">
    <property type="match status" value="1"/>
</dbReference>
<keyword evidence="7" id="KW-0243">Dynein</keyword>
<dbReference type="InterPro" id="IPR004273">
    <property type="entry name" value="Dynein_heavy_D6_P-loop"/>
</dbReference>
<dbReference type="InterPro" id="IPR027417">
    <property type="entry name" value="P-loop_NTPase"/>
</dbReference>